<name>A0AAD1R2Y4_PELCU</name>
<keyword evidence="2" id="KW-0812">Transmembrane</keyword>
<dbReference type="GO" id="GO:0016020">
    <property type="term" value="C:membrane"/>
    <property type="evidence" value="ECO:0007669"/>
    <property type="project" value="UniProtKB-SubCell"/>
</dbReference>
<dbReference type="GO" id="GO:0043277">
    <property type="term" value="P:apoptotic cell clearance"/>
    <property type="evidence" value="ECO:0007669"/>
    <property type="project" value="TreeGrafter"/>
</dbReference>
<keyword evidence="4" id="KW-1133">Transmembrane helix</keyword>
<comment type="similarity">
    <text evidence="9">Belongs to the immunoglobulin superfamily. TIM family.</text>
</comment>
<feature type="non-terminal residue" evidence="11">
    <location>
        <position position="1"/>
    </location>
</feature>
<evidence type="ECO:0000256" key="3">
    <source>
        <dbReference type="ARBA" id="ARBA00022729"/>
    </source>
</evidence>
<dbReference type="FunFam" id="2.60.40.10:FF:000774">
    <property type="entry name" value="Hepatitis A virus cellular receptor 1"/>
    <property type="match status" value="1"/>
</dbReference>
<dbReference type="Gene3D" id="2.60.40.10">
    <property type="entry name" value="Immunoglobulins"/>
    <property type="match status" value="1"/>
</dbReference>
<evidence type="ECO:0000256" key="2">
    <source>
        <dbReference type="ARBA" id="ARBA00022692"/>
    </source>
</evidence>
<feature type="non-terminal residue" evidence="11">
    <location>
        <position position="112"/>
    </location>
</feature>
<keyword evidence="6" id="KW-1015">Disulfide bond</keyword>
<proteinExistence type="inferred from homology"/>
<evidence type="ECO:0000259" key="10">
    <source>
        <dbReference type="PROSITE" id="PS50835"/>
    </source>
</evidence>
<evidence type="ECO:0000256" key="6">
    <source>
        <dbReference type="ARBA" id="ARBA00023157"/>
    </source>
</evidence>
<comment type="subcellular location">
    <subcellularLocation>
        <location evidence="1">Membrane</location>
        <topology evidence="1">Single-pass type I membrane protein</topology>
    </subcellularLocation>
</comment>
<evidence type="ECO:0000256" key="9">
    <source>
        <dbReference type="ARBA" id="ARBA00038203"/>
    </source>
</evidence>
<dbReference type="InterPro" id="IPR003599">
    <property type="entry name" value="Ig_sub"/>
</dbReference>
<dbReference type="SUPFAM" id="SSF48726">
    <property type="entry name" value="Immunoglobulin"/>
    <property type="match status" value="1"/>
</dbReference>
<evidence type="ECO:0000256" key="4">
    <source>
        <dbReference type="ARBA" id="ARBA00022989"/>
    </source>
</evidence>
<keyword evidence="8" id="KW-0393">Immunoglobulin domain</keyword>
<dbReference type="PANTHER" id="PTHR46608:SF3">
    <property type="entry name" value="T-CELL IMMUNOGLOBULIN AND MUCIN DOMAIN-CONTAINING PROTEIN 4"/>
    <property type="match status" value="1"/>
</dbReference>
<evidence type="ECO:0000256" key="8">
    <source>
        <dbReference type="ARBA" id="ARBA00023319"/>
    </source>
</evidence>
<dbReference type="InterPro" id="IPR013783">
    <property type="entry name" value="Ig-like_fold"/>
</dbReference>
<accession>A0AAD1R2Y4</accession>
<evidence type="ECO:0000256" key="5">
    <source>
        <dbReference type="ARBA" id="ARBA00023136"/>
    </source>
</evidence>
<dbReference type="EMBL" id="OW240912">
    <property type="protein sequence ID" value="CAH2222043.1"/>
    <property type="molecule type" value="Genomic_DNA"/>
</dbReference>
<keyword evidence="5" id="KW-0472">Membrane</keyword>
<dbReference type="SMART" id="SM00409">
    <property type="entry name" value="IG"/>
    <property type="match status" value="1"/>
</dbReference>
<feature type="domain" description="Ig-like" evidence="10">
    <location>
        <begin position="13"/>
        <end position="95"/>
    </location>
</feature>
<dbReference type="AlphaFoldDB" id="A0AAD1R2Y4"/>
<dbReference type="Proteomes" id="UP001295444">
    <property type="component" value="Chromosome 01"/>
</dbReference>
<evidence type="ECO:0000256" key="1">
    <source>
        <dbReference type="ARBA" id="ARBA00004479"/>
    </source>
</evidence>
<dbReference type="InterPro" id="IPR013106">
    <property type="entry name" value="Ig_V-set"/>
</dbReference>
<dbReference type="InterPro" id="IPR007110">
    <property type="entry name" value="Ig-like_dom"/>
</dbReference>
<organism evidence="11 12">
    <name type="scientific">Pelobates cultripes</name>
    <name type="common">Western spadefoot toad</name>
    <dbReference type="NCBI Taxonomy" id="61616"/>
    <lineage>
        <taxon>Eukaryota</taxon>
        <taxon>Metazoa</taxon>
        <taxon>Chordata</taxon>
        <taxon>Craniata</taxon>
        <taxon>Vertebrata</taxon>
        <taxon>Euteleostomi</taxon>
        <taxon>Amphibia</taxon>
        <taxon>Batrachia</taxon>
        <taxon>Anura</taxon>
        <taxon>Pelobatoidea</taxon>
        <taxon>Pelobatidae</taxon>
        <taxon>Pelobates</taxon>
    </lineage>
</organism>
<protein>
    <submittedName>
        <fullName evidence="11">Hepatitis A virus cellular receptor 1 homolog</fullName>
    </submittedName>
</protein>
<dbReference type="PANTHER" id="PTHR46608">
    <property type="entry name" value="T-CELL IMMUNOGLOBULIN AND MUCIN DOMAIN-CONTAINING PROTEIN 4"/>
    <property type="match status" value="1"/>
</dbReference>
<sequence>CSGSAAFVTGSVGDTVTLPCNYSANGRTTTMCWGRGSCPSFKCNNEIIKTDGLKVTWNKCERSQLLGNIAQGDVSLTISKVTSSDAGIYCCRVENPGWFNDIKEEIIVKIQE</sequence>
<dbReference type="GO" id="GO:0060097">
    <property type="term" value="P:cytoskeletal rearrangement involved in phagocytosis, engulfment"/>
    <property type="evidence" value="ECO:0007669"/>
    <property type="project" value="TreeGrafter"/>
</dbReference>
<reference evidence="11" key="1">
    <citation type="submission" date="2022-03" db="EMBL/GenBank/DDBJ databases">
        <authorList>
            <person name="Alioto T."/>
            <person name="Alioto T."/>
            <person name="Gomez Garrido J."/>
        </authorList>
    </citation>
    <scope>NUCLEOTIDE SEQUENCE</scope>
</reference>
<gene>
    <name evidence="11" type="ORF">PECUL_23A015507</name>
</gene>
<keyword evidence="7" id="KW-0325">Glycoprotein</keyword>
<evidence type="ECO:0000256" key="7">
    <source>
        <dbReference type="ARBA" id="ARBA00023180"/>
    </source>
</evidence>
<keyword evidence="3" id="KW-0732">Signal</keyword>
<dbReference type="Pfam" id="PF07686">
    <property type="entry name" value="V-set"/>
    <property type="match status" value="1"/>
</dbReference>
<evidence type="ECO:0000313" key="12">
    <source>
        <dbReference type="Proteomes" id="UP001295444"/>
    </source>
</evidence>
<evidence type="ECO:0000313" key="11">
    <source>
        <dbReference type="EMBL" id="CAH2222043.1"/>
    </source>
</evidence>
<dbReference type="GO" id="GO:0001786">
    <property type="term" value="F:phosphatidylserine binding"/>
    <property type="evidence" value="ECO:0007669"/>
    <property type="project" value="TreeGrafter"/>
</dbReference>
<keyword evidence="12" id="KW-1185">Reference proteome</keyword>
<keyword evidence="11" id="KW-0675">Receptor</keyword>
<dbReference type="PROSITE" id="PS50835">
    <property type="entry name" value="IG_LIKE"/>
    <property type="match status" value="1"/>
</dbReference>
<dbReference type="InterPro" id="IPR036179">
    <property type="entry name" value="Ig-like_dom_sf"/>
</dbReference>